<dbReference type="GO" id="GO:0065002">
    <property type="term" value="P:intracellular protein transmembrane transport"/>
    <property type="evidence" value="ECO:0007669"/>
    <property type="project" value="UniProtKB-UniRule"/>
</dbReference>
<keyword evidence="4 10" id="KW-0547">Nucleotide-binding</keyword>
<evidence type="ECO:0000256" key="8">
    <source>
        <dbReference type="ARBA" id="ARBA00023010"/>
    </source>
</evidence>
<sequence length="823" mass="93714">MELDRIKSLVVEINEQYQSLSSLSNDELRVRYSQLRNEALDKQQHGISENEILDSALIEVFALLKEVTRRFSENDEIKVEQTDLDVKLLENVPFIKDCKKDPNDSTDQSYLWSLNYVSSWFIGNEMYKWNVVLFDEQLMGGIALHEGKIIQMCTGEGKTFVSIAPVLLNALLGKCCHIMTANSYLSKRDYEITRPIYSFFGLTVGCIENKERNSNALREAYMSDVVFGATSNFIFDYLYDMMNNDLETRMQGKYDFVILDEADSMLIDDASTPHIISSCIGQVNTLCTNKLFVDYLPFVKELVENNQDGQYYIINKIKHFASYTETGKKWLREKLADPLLFEENVGENYEQVEKQCFDFSQEKKKALLESPKNQVKYRKQQENVLDKLLHALTVYFEDEDYVVAERNNKKSVIIIDSNTGRLKEQSRWEYGLHEAIEAKEGIEVGGLGYQTAVISIKNYLRKYSKISGMTGTAVACSKELKEVYNLSVLKIPTHRPVVRENLPLRVFRNQKLLDEAVINKAIEIQKKGRSVLVCTATIKRSTLLADKFAKRDIEVQVLNGKTLAEEASLVANAGKSGFITISTSVAGRGTDIKPDEDVLAKGGLAVLGVELAHSDRIDQQMAGRAGRQGNPGSSQFFVSLDDDILAYLSEKEMKSLYKIVDNCLGEKEITSKEICDFFYLAQRNCVQEEMDSRKYSNLRDDSIDSFRNEIYGIKNRILKDSKEADAVLKELCGEGNDSFWKEHYAHVEQILSVAMPIIRKIQENTYVMDSYQRLPLSDGNNVYSIPFSLNSALETDGSSLYASIEKYVLLDAINKSWMNYIND</sequence>
<dbReference type="InterPro" id="IPR014001">
    <property type="entry name" value="Helicase_ATP-bd"/>
</dbReference>
<dbReference type="Pfam" id="PF01043">
    <property type="entry name" value="SecA_PP_bind"/>
    <property type="match status" value="1"/>
</dbReference>
<keyword evidence="8 10" id="KW-0811">Translocation</keyword>
<dbReference type="Gene3D" id="3.90.1440.10">
    <property type="entry name" value="SecA, preprotein cross-linking domain"/>
    <property type="match status" value="1"/>
</dbReference>
<dbReference type="SUPFAM" id="SSF52540">
    <property type="entry name" value="P-loop containing nucleoside triphosphate hydrolases"/>
    <property type="match status" value="2"/>
</dbReference>
<name>A0A6G1VRR7_9BACT</name>
<dbReference type="Pfam" id="PF21090">
    <property type="entry name" value="P-loop_SecA"/>
    <property type="match status" value="2"/>
</dbReference>
<gene>
    <name evidence="10" type="primary">secA</name>
    <name evidence="14" type="ORF">F7D25_13645</name>
</gene>
<evidence type="ECO:0000313" key="15">
    <source>
        <dbReference type="Proteomes" id="UP000477980"/>
    </source>
</evidence>
<dbReference type="InterPro" id="IPR011115">
    <property type="entry name" value="SecA_DEAD"/>
</dbReference>
<reference evidence="14 15" key="1">
    <citation type="submission" date="2019-09" db="EMBL/GenBank/DDBJ databases">
        <title>Distinct polysaccharide growth profiles of human intestinal Prevotella copri isolates.</title>
        <authorList>
            <person name="Fehlner-Peach H."/>
            <person name="Magnabosco C."/>
            <person name="Raghavan V."/>
            <person name="Scher J.U."/>
            <person name="Tett A."/>
            <person name="Cox L.M."/>
            <person name="Gottsegen C."/>
            <person name="Watters A."/>
            <person name="Wiltshire- Gordon J.D."/>
            <person name="Segata N."/>
            <person name="Bonneau R."/>
            <person name="Littman D.R."/>
        </authorList>
    </citation>
    <scope>NUCLEOTIDE SEQUENCE [LARGE SCALE GENOMIC DNA]</scope>
    <source>
        <strain evidence="15">iAA917</strain>
    </source>
</reference>
<dbReference type="OrthoDB" id="1100794at2"/>
<dbReference type="EC" id="7.4.2.8" evidence="10"/>
<evidence type="ECO:0000256" key="9">
    <source>
        <dbReference type="ARBA" id="ARBA00023136"/>
    </source>
</evidence>
<keyword evidence="2 10" id="KW-1003">Cell membrane</keyword>
<dbReference type="PANTHER" id="PTHR30612">
    <property type="entry name" value="SECA INNER MEMBRANE COMPONENT OF SEC PROTEIN SECRETION SYSTEM"/>
    <property type="match status" value="1"/>
</dbReference>
<dbReference type="RefSeq" id="WP_153090923.1">
    <property type="nucleotide sequence ID" value="NZ_VZAH01000140.1"/>
</dbReference>
<feature type="binding site" evidence="10">
    <location>
        <position position="591"/>
    </location>
    <ligand>
        <name>ATP</name>
        <dbReference type="ChEBI" id="CHEBI:30616"/>
    </ligand>
</feature>
<feature type="domain" description="Helicase ATP-binding" evidence="11">
    <location>
        <begin position="139"/>
        <end position="278"/>
    </location>
</feature>
<dbReference type="InterPro" id="IPR001650">
    <property type="entry name" value="Helicase_C-like"/>
</dbReference>
<evidence type="ECO:0000256" key="2">
    <source>
        <dbReference type="ARBA" id="ARBA00022475"/>
    </source>
</evidence>
<dbReference type="GO" id="GO:0005524">
    <property type="term" value="F:ATP binding"/>
    <property type="evidence" value="ECO:0007669"/>
    <property type="project" value="UniProtKB-UniRule"/>
</dbReference>
<dbReference type="SMART" id="SM00958">
    <property type="entry name" value="SecA_PP_bind"/>
    <property type="match status" value="1"/>
</dbReference>
<dbReference type="SUPFAM" id="SSF81767">
    <property type="entry name" value="Pre-protein crosslinking domain of SecA"/>
    <property type="match status" value="1"/>
</dbReference>
<feature type="domain" description="Helicase C-terminal" evidence="12">
    <location>
        <begin position="516"/>
        <end position="675"/>
    </location>
</feature>
<dbReference type="GO" id="GO:0005829">
    <property type="term" value="C:cytosol"/>
    <property type="evidence" value="ECO:0007669"/>
    <property type="project" value="TreeGrafter"/>
</dbReference>
<evidence type="ECO:0000313" key="14">
    <source>
        <dbReference type="EMBL" id="MQP15423.1"/>
    </source>
</evidence>
<feature type="binding site" evidence="10">
    <location>
        <position position="137"/>
    </location>
    <ligand>
        <name>ATP</name>
        <dbReference type="ChEBI" id="CHEBI:30616"/>
    </ligand>
</feature>
<evidence type="ECO:0000256" key="7">
    <source>
        <dbReference type="ARBA" id="ARBA00022967"/>
    </source>
</evidence>
<comment type="subunit">
    <text evidence="10">Monomer and homodimer. Part of the essential Sec protein translocation apparatus which comprises SecA, SecYEG and auxiliary proteins SecDF. Other proteins may also be involved.</text>
</comment>
<dbReference type="InterPro" id="IPR000185">
    <property type="entry name" value="SecA"/>
</dbReference>
<dbReference type="AlphaFoldDB" id="A0A6G1VRR7"/>
<dbReference type="Gene3D" id="3.40.50.300">
    <property type="entry name" value="P-loop containing nucleotide triphosphate hydrolases"/>
    <property type="match status" value="3"/>
</dbReference>
<organism evidence="14 15">
    <name type="scientific">Segatella copri</name>
    <dbReference type="NCBI Taxonomy" id="165179"/>
    <lineage>
        <taxon>Bacteria</taxon>
        <taxon>Pseudomonadati</taxon>
        <taxon>Bacteroidota</taxon>
        <taxon>Bacteroidia</taxon>
        <taxon>Bacteroidales</taxon>
        <taxon>Prevotellaceae</taxon>
        <taxon>Segatella</taxon>
    </lineage>
</organism>
<evidence type="ECO:0000259" key="11">
    <source>
        <dbReference type="PROSITE" id="PS51192"/>
    </source>
</evidence>
<keyword evidence="5 10" id="KW-0067">ATP-binding</keyword>
<evidence type="ECO:0000256" key="4">
    <source>
        <dbReference type="ARBA" id="ARBA00022741"/>
    </source>
</evidence>
<proteinExistence type="inferred from homology"/>
<accession>A0A6G1VRR7</accession>
<dbReference type="FunFam" id="3.40.50.300:FF:000429">
    <property type="entry name" value="Preprotein translocase subunit SecA"/>
    <property type="match status" value="1"/>
</dbReference>
<dbReference type="HAMAP" id="MF_01382">
    <property type="entry name" value="SecA"/>
    <property type="match status" value="1"/>
</dbReference>
<dbReference type="Proteomes" id="UP000477980">
    <property type="component" value="Unassembled WGS sequence"/>
</dbReference>
<evidence type="ECO:0000256" key="10">
    <source>
        <dbReference type="HAMAP-Rule" id="MF_01382"/>
    </source>
</evidence>
<evidence type="ECO:0000256" key="1">
    <source>
        <dbReference type="ARBA" id="ARBA00022448"/>
    </source>
</evidence>
<dbReference type="PRINTS" id="PR00906">
    <property type="entry name" value="SECA"/>
</dbReference>
<dbReference type="GO" id="GO:0006605">
    <property type="term" value="P:protein targeting"/>
    <property type="evidence" value="ECO:0007669"/>
    <property type="project" value="UniProtKB-UniRule"/>
</dbReference>
<evidence type="ECO:0000256" key="5">
    <source>
        <dbReference type="ARBA" id="ARBA00022840"/>
    </source>
</evidence>
<evidence type="ECO:0000259" key="13">
    <source>
        <dbReference type="PROSITE" id="PS51196"/>
    </source>
</evidence>
<comment type="function">
    <text evidence="10">Part of the Sec protein translocase complex. Interacts with the SecYEG preprotein conducting channel. Has a central role in coupling the hydrolysis of ATP to the transfer of proteins into and across the cell membrane, serving as an ATP-driven molecular motor driving the stepwise translocation of polypeptide chains across the membrane.</text>
</comment>
<dbReference type="Pfam" id="PF07517">
    <property type="entry name" value="SecA_DEAD"/>
    <property type="match status" value="1"/>
</dbReference>
<dbReference type="GO" id="GO:0017038">
    <property type="term" value="P:protein import"/>
    <property type="evidence" value="ECO:0007669"/>
    <property type="project" value="InterPro"/>
</dbReference>
<dbReference type="InterPro" id="IPR036670">
    <property type="entry name" value="SecA_X-link_sf"/>
</dbReference>
<dbReference type="SUPFAM" id="SSF81886">
    <property type="entry name" value="Helical scaffold and wing domains of SecA"/>
    <property type="match status" value="1"/>
</dbReference>
<dbReference type="PROSITE" id="PS51192">
    <property type="entry name" value="HELICASE_ATP_BIND_1"/>
    <property type="match status" value="1"/>
</dbReference>
<dbReference type="SMART" id="SM00957">
    <property type="entry name" value="SecA_DEAD"/>
    <property type="match status" value="1"/>
</dbReference>
<dbReference type="InterPro" id="IPR027417">
    <property type="entry name" value="P-loop_NTPase"/>
</dbReference>
<keyword evidence="6 10" id="KW-0653">Protein transport</keyword>
<feature type="domain" description="SecA family profile" evidence="13">
    <location>
        <begin position="1"/>
        <end position="669"/>
    </location>
</feature>
<dbReference type="EMBL" id="VZAH01000140">
    <property type="protein sequence ID" value="MQP15423.1"/>
    <property type="molecule type" value="Genomic_DNA"/>
</dbReference>
<evidence type="ECO:0000256" key="6">
    <source>
        <dbReference type="ARBA" id="ARBA00022927"/>
    </source>
</evidence>
<evidence type="ECO:0000259" key="12">
    <source>
        <dbReference type="PROSITE" id="PS51194"/>
    </source>
</evidence>
<dbReference type="PROSITE" id="PS51196">
    <property type="entry name" value="SECA_MOTOR_DEAD"/>
    <property type="match status" value="1"/>
</dbReference>
<comment type="similarity">
    <text evidence="10">Belongs to the SecA family.</text>
</comment>
<dbReference type="GO" id="GO:0043952">
    <property type="term" value="P:protein transport by the Sec complex"/>
    <property type="evidence" value="ECO:0007669"/>
    <property type="project" value="TreeGrafter"/>
</dbReference>
<dbReference type="InterPro" id="IPR014018">
    <property type="entry name" value="SecA_motor_DEAD"/>
</dbReference>
<dbReference type="InterPro" id="IPR044722">
    <property type="entry name" value="SecA_SF2_C"/>
</dbReference>
<dbReference type="PROSITE" id="PS51194">
    <property type="entry name" value="HELICASE_CTER"/>
    <property type="match status" value="1"/>
</dbReference>
<feature type="binding site" evidence="10">
    <location>
        <begin position="155"/>
        <end position="159"/>
    </location>
    <ligand>
        <name>ATP</name>
        <dbReference type="ChEBI" id="CHEBI:30616"/>
    </ligand>
</feature>
<keyword evidence="1 10" id="KW-0813">Transport</keyword>
<comment type="caution">
    <text evidence="14">The sequence shown here is derived from an EMBL/GenBank/DDBJ whole genome shotgun (WGS) entry which is preliminary data.</text>
</comment>
<dbReference type="GO" id="GO:0005886">
    <property type="term" value="C:plasma membrane"/>
    <property type="evidence" value="ECO:0007669"/>
    <property type="project" value="UniProtKB-SubCell"/>
</dbReference>
<evidence type="ECO:0000256" key="3">
    <source>
        <dbReference type="ARBA" id="ARBA00022490"/>
    </source>
</evidence>
<keyword evidence="9 10" id="KW-0472">Membrane</keyword>
<dbReference type="GO" id="GO:0031522">
    <property type="term" value="C:cell envelope Sec protein transport complex"/>
    <property type="evidence" value="ECO:0007669"/>
    <property type="project" value="TreeGrafter"/>
</dbReference>
<keyword evidence="3 10" id="KW-0963">Cytoplasm</keyword>
<dbReference type="GO" id="GO:0008564">
    <property type="term" value="F:protein-exporting ATPase activity"/>
    <property type="evidence" value="ECO:0007669"/>
    <property type="project" value="UniProtKB-EC"/>
</dbReference>
<comment type="subcellular location">
    <subcellularLocation>
        <location evidence="10">Cell membrane</location>
        <topology evidence="10">Peripheral membrane protein</topology>
        <orientation evidence="10">Cytoplasmic side</orientation>
    </subcellularLocation>
    <subcellularLocation>
        <location evidence="10">Cytoplasm</location>
    </subcellularLocation>
    <text evidence="10">Distribution is 50-50.</text>
</comment>
<dbReference type="PANTHER" id="PTHR30612:SF0">
    <property type="entry name" value="CHLOROPLAST PROTEIN-TRANSPORTING ATPASE"/>
    <property type="match status" value="1"/>
</dbReference>
<keyword evidence="7 10" id="KW-1278">Translocase</keyword>
<comment type="catalytic activity">
    <reaction evidence="10">
        <text>ATP + H2O + cellular proteinSide 1 = ADP + phosphate + cellular proteinSide 2.</text>
        <dbReference type="EC" id="7.4.2.8"/>
    </reaction>
</comment>
<dbReference type="InterPro" id="IPR011130">
    <property type="entry name" value="SecA_preprotein_X-link_dom"/>
</dbReference>
<dbReference type="InterPro" id="IPR036266">
    <property type="entry name" value="SecA_Wing/Scaffold_sf"/>
</dbReference>
<protein>
    <recommendedName>
        <fullName evidence="10">Protein translocase subunit SecA</fullName>
        <ecNumber evidence="10">7.4.2.8</ecNumber>
    </recommendedName>
</protein>